<organism evidence="2 3">
    <name type="scientific">Solanum verrucosum</name>
    <dbReference type="NCBI Taxonomy" id="315347"/>
    <lineage>
        <taxon>Eukaryota</taxon>
        <taxon>Viridiplantae</taxon>
        <taxon>Streptophyta</taxon>
        <taxon>Embryophyta</taxon>
        <taxon>Tracheophyta</taxon>
        <taxon>Spermatophyta</taxon>
        <taxon>Magnoliopsida</taxon>
        <taxon>eudicotyledons</taxon>
        <taxon>Gunneridae</taxon>
        <taxon>Pentapetalae</taxon>
        <taxon>asterids</taxon>
        <taxon>lamiids</taxon>
        <taxon>Solanales</taxon>
        <taxon>Solanaceae</taxon>
        <taxon>Solanoideae</taxon>
        <taxon>Solaneae</taxon>
        <taxon>Solanum</taxon>
    </lineage>
</organism>
<feature type="domain" description="Integrase catalytic" evidence="1">
    <location>
        <begin position="87"/>
        <end position="250"/>
    </location>
</feature>
<dbReference type="Gene3D" id="3.30.420.10">
    <property type="entry name" value="Ribonuclease H-like superfamily/Ribonuclease H"/>
    <property type="match status" value="1"/>
</dbReference>
<protein>
    <recommendedName>
        <fullName evidence="1">Integrase catalytic domain-containing protein</fullName>
    </recommendedName>
</protein>
<name>A0AAF0TU98_SOLVR</name>
<dbReference type="InterPro" id="IPR001584">
    <property type="entry name" value="Integrase_cat-core"/>
</dbReference>
<dbReference type="InterPro" id="IPR036397">
    <property type="entry name" value="RNaseH_sf"/>
</dbReference>
<dbReference type="PANTHER" id="PTHR45835:SF91">
    <property type="entry name" value="RETROTRANSPOSON, TY3-GYPSY SUBCLASS-LIKE PROTEIN"/>
    <property type="match status" value="1"/>
</dbReference>
<dbReference type="GO" id="GO:0003676">
    <property type="term" value="F:nucleic acid binding"/>
    <property type="evidence" value="ECO:0007669"/>
    <property type="project" value="InterPro"/>
</dbReference>
<dbReference type="PANTHER" id="PTHR45835">
    <property type="entry name" value="YALI0A06105P"/>
    <property type="match status" value="1"/>
</dbReference>
<evidence type="ECO:0000313" key="3">
    <source>
        <dbReference type="Proteomes" id="UP001234989"/>
    </source>
</evidence>
<dbReference type="InterPro" id="IPR012337">
    <property type="entry name" value="RNaseH-like_sf"/>
</dbReference>
<dbReference type="SUPFAM" id="SSF53098">
    <property type="entry name" value="Ribonuclease H-like"/>
    <property type="match status" value="1"/>
</dbReference>
<keyword evidence="3" id="KW-1185">Reference proteome</keyword>
<dbReference type="EMBL" id="CP133615">
    <property type="protein sequence ID" value="WMV25598.1"/>
    <property type="molecule type" value="Genomic_DNA"/>
</dbReference>
<dbReference type="PROSITE" id="PS50994">
    <property type="entry name" value="INTEGRASE"/>
    <property type="match status" value="1"/>
</dbReference>
<dbReference type="Proteomes" id="UP001234989">
    <property type="component" value="Chromosome 4"/>
</dbReference>
<gene>
    <name evidence="2" type="ORF">MTR67_018983</name>
</gene>
<dbReference type="GO" id="GO:0015074">
    <property type="term" value="P:DNA integration"/>
    <property type="evidence" value="ECO:0007669"/>
    <property type="project" value="InterPro"/>
</dbReference>
<evidence type="ECO:0000259" key="1">
    <source>
        <dbReference type="PROSITE" id="PS50994"/>
    </source>
</evidence>
<evidence type="ECO:0000313" key="2">
    <source>
        <dbReference type="EMBL" id="WMV25598.1"/>
    </source>
</evidence>
<proteinExistence type="predicted"/>
<reference evidence="2" key="1">
    <citation type="submission" date="2023-08" db="EMBL/GenBank/DDBJ databases">
        <title>A de novo genome assembly of Solanum verrucosum Schlechtendal, a Mexican diploid species geographically isolated from the other diploid A-genome species in potato relatives.</title>
        <authorList>
            <person name="Hosaka K."/>
        </authorList>
    </citation>
    <scope>NUCLEOTIDE SEQUENCE</scope>
    <source>
        <tissue evidence="2">Young leaves</tissue>
    </source>
</reference>
<accession>A0AAF0TU98</accession>
<dbReference type="AlphaFoldDB" id="A0AAF0TU98"/>
<sequence length="328" mass="37031">MSVLYHPDKVNVVADSLSRLSMGSVAHVEDDKKELVWNVHRLSRLGVQLVDSTNGGVMVHNGSESSFVKDVKAKQVEHQKLGGLSQDICIPTWKWEDLNMDFIVRLPHTRRQYDSIRVIIDRMTKSVHFVPINISNSAEDYSKLYVREMVKFHRVPLSIIPNRGTQFTFQFWKSFQNGLGTSVKLKMTFHPQIDGQVECTIKTLEYMLRACVIDFKGNWDDHLPLIEFSYNNSYHSSIGKAPFEELYGRRCRSPIGTLRRLMKGTIARDSARGEVDSVLHKAGSSHEPLDGSTTTATTACEVLEGSCGPPSGGLHQLMMCHSMDAEYK</sequence>